<feature type="transmembrane region" description="Helical" evidence="9">
    <location>
        <begin position="155"/>
        <end position="175"/>
    </location>
</feature>
<dbReference type="CDD" id="cd06550">
    <property type="entry name" value="TM_ABC_iron-siderophores_like"/>
    <property type="match status" value="1"/>
</dbReference>
<evidence type="ECO:0000256" key="1">
    <source>
        <dbReference type="ARBA" id="ARBA00004651"/>
    </source>
</evidence>
<evidence type="ECO:0000313" key="10">
    <source>
        <dbReference type="EMBL" id="SCL54591.1"/>
    </source>
</evidence>
<keyword evidence="11" id="KW-1185">Reference proteome</keyword>
<protein>
    <submittedName>
        <fullName evidence="10">Iron complex transport system permease protein</fullName>
    </submittedName>
</protein>
<evidence type="ECO:0000256" key="4">
    <source>
        <dbReference type="ARBA" id="ARBA00022475"/>
    </source>
</evidence>
<dbReference type="RefSeq" id="WP_091437083.1">
    <property type="nucleotide sequence ID" value="NZ_BMMJ01000009.1"/>
</dbReference>
<evidence type="ECO:0000256" key="2">
    <source>
        <dbReference type="ARBA" id="ARBA00007935"/>
    </source>
</evidence>
<feature type="transmembrane region" description="Helical" evidence="9">
    <location>
        <begin position="228"/>
        <end position="249"/>
    </location>
</feature>
<organism evidence="10 11">
    <name type="scientific">Micromonospora yangpuensis</name>
    <dbReference type="NCBI Taxonomy" id="683228"/>
    <lineage>
        <taxon>Bacteria</taxon>
        <taxon>Bacillati</taxon>
        <taxon>Actinomycetota</taxon>
        <taxon>Actinomycetes</taxon>
        <taxon>Micromonosporales</taxon>
        <taxon>Micromonosporaceae</taxon>
        <taxon>Micromonospora</taxon>
    </lineage>
</organism>
<dbReference type="InterPro" id="IPR000522">
    <property type="entry name" value="ABC_transptr_permease_BtuC"/>
</dbReference>
<dbReference type="PANTHER" id="PTHR30472:SF67">
    <property type="entry name" value="PERMEASE OF ABC TRANSPORTER-RELATED"/>
    <property type="match status" value="1"/>
</dbReference>
<keyword evidence="7 9" id="KW-0472">Membrane</keyword>
<feature type="transmembrane region" description="Helical" evidence="9">
    <location>
        <begin position="345"/>
        <end position="365"/>
    </location>
</feature>
<accession>A0A1C6UKV7</accession>
<dbReference type="Proteomes" id="UP000198937">
    <property type="component" value="Unassembled WGS sequence"/>
</dbReference>
<gene>
    <name evidence="10" type="ORF">GA0070617_2708</name>
</gene>
<evidence type="ECO:0000256" key="9">
    <source>
        <dbReference type="SAM" id="Phobius"/>
    </source>
</evidence>
<name>A0A1C6UKV7_9ACTN</name>
<sequence length="375" mass="38308">MTAEQRAGPGRTTGTDGVGPVRTARGSASTPAGRALTPVLVALALLLVASVVVGIALGPTTVPLDDTVRYLHAAVTGASIGSDEVTAYSIVWQVRTPRVLLAVVVGAGLSVVGTASQAMVRNPLADPYVLGISSGASVGACLVAVFGLFAALGIYALSVAAFAGALVASTLVFLAARSSAGLTPLRLVLTGVAMAYAFQAVTSLLVFLSPRGDAARTILFWTLGGLGTANWTTLPVATAVVTAGLVLLWRGSRSLDVLSMGDETSASLGVDATRFRRRLFLLTAGITGVLVAASGAIGFVGLIMPHIVRMLVGSSHRRVLAVAPLVGGCFLVWVDLLCRVVVAPLELPIGVVTSLIGVPVFIALMRRRGYLFGGR</sequence>
<feature type="transmembrane region" description="Helical" evidence="9">
    <location>
        <begin position="319"/>
        <end position="338"/>
    </location>
</feature>
<feature type="transmembrane region" description="Helical" evidence="9">
    <location>
        <begin position="279"/>
        <end position="307"/>
    </location>
</feature>
<dbReference type="AlphaFoldDB" id="A0A1C6UKV7"/>
<feature type="transmembrane region" description="Helical" evidence="9">
    <location>
        <begin position="99"/>
        <end position="116"/>
    </location>
</feature>
<reference evidence="11" key="1">
    <citation type="submission" date="2016-06" db="EMBL/GenBank/DDBJ databases">
        <authorList>
            <person name="Varghese N."/>
            <person name="Submissions Spin"/>
        </authorList>
    </citation>
    <scope>NUCLEOTIDE SEQUENCE [LARGE SCALE GENOMIC DNA]</scope>
    <source>
        <strain evidence="11">DSM 45577</strain>
    </source>
</reference>
<evidence type="ECO:0000313" key="11">
    <source>
        <dbReference type="Proteomes" id="UP000198937"/>
    </source>
</evidence>
<dbReference type="STRING" id="683228.GA0070617_2708"/>
<keyword evidence="3" id="KW-0813">Transport</keyword>
<feature type="transmembrane region" description="Helical" evidence="9">
    <location>
        <begin position="187"/>
        <end position="208"/>
    </location>
</feature>
<feature type="transmembrane region" description="Helical" evidence="9">
    <location>
        <begin position="128"/>
        <end position="149"/>
    </location>
</feature>
<dbReference type="GO" id="GO:0005886">
    <property type="term" value="C:plasma membrane"/>
    <property type="evidence" value="ECO:0007669"/>
    <property type="project" value="UniProtKB-SubCell"/>
</dbReference>
<dbReference type="Gene3D" id="1.10.3470.10">
    <property type="entry name" value="ABC transporter involved in vitamin B12 uptake, BtuC"/>
    <property type="match status" value="1"/>
</dbReference>
<keyword evidence="5 9" id="KW-0812">Transmembrane</keyword>
<evidence type="ECO:0000256" key="7">
    <source>
        <dbReference type="ARBA" id="ARBA00023136"/>
    </source>
</evidence>
<dbReference type="OrthoDB" id="9782305at2"/>
<feature type="transmembrane region" description="Helical" evidence="9">
    <location>
        <begin position="35"/>
        <end position="57"/>
    </location>
</feature>
<dbReference type="PANTHER" id="PTHR30472">
    <property type="entry name" value="FERRIC ENTEROBACTIN TRANSPORT SYSTEM PERMEASE PROTEIN"/>
    <property type="match status" value="1"/>
</dbReference>
<dbReference type="GO" id="GO:0022857">
    <property type="term" value="F:transmembrane transporter activity"/>
    <property type="evidence" value="ECO:0007669"/>
    <property type="project" value="InterPro"/>
</dbReference>
<dbReference type="InterPro" id="IPR037294">
    <property type="entry name" value="ABC_BtuC-like"/>
</dbReference>
<keyword evidence="6 9" id="KW-1133">Transmembrane helix</keyword>
<dbReference type="Pfam" id="PF01032">
    <property type="entry name" value="FecCD"/>
    <property type="match status" value="1"/>
</dbReference>
<keyword evidence="4" id="KW-1003">Cell membrane</keyword>
<proteinExistence type="inferred from homology"/>
<evidence type="ECO:0000256" key="6">
    <source>
        <dbReference type="ARBA" id="ARBA00022989"/>
    </source>
</evidence>
<evidence type="ECO:0000256" key="5">
    <source>
        <dbReference type="ARBA" id="ARBA00022692"/>
    </source>
</evidence>
<dbReference type="GO" id="GO:0033214">
    <property type="term" value="P:siderophore-iron import into cell"/>
    <property type="evidence" value="ECO:0007669"/>
    <property type="project" value="TreeGrafter"/>
</dbReference>
<comment type="subcellular location">
    <subcellularLocation>
        <location evidence="1">Cell membrane</location>
        <topology evidence="1">Multi-pass membrane protein</topology>
    </subcellularLocation>
</comment>
<feature type="region of interest" description="Disordered" evidence="8">
    <location>
        <begin position="1"/>
        <end position="31"/>
    </location>
</feature>
<dbReference type="EMBL" id="FMIA01000002">
    <property type="protein sequence ID" value="SCL54591.1"/>
    <property type="molecule type" value="Genomic_DNA"/>
</dbReference>
<dbReference type="SUPFAM" id="SSF81345">
    <property type="entry name" value="ABC transporter involved in vitamin B12 uptake, BtuC"/>
    <property type="match status" value="1"/>
</dbReference>
<comment type="similarity">
    <text evidence="2">Belongs to the binding-protein-dependent transport system permease family. FecCD subfamily.</text>
</comment>
<dbReference type="FunFam" id="1.10.3470.10:FF:000001">
    <property type="entry name" value="Vitamin B12 ABC transporter permease BtuC"/>
    <property type="match status" value="1"/>
</dbReference>
<evidence type="ECO:0000256" key="3">
    <source>
        <dbReference type="ARBA" id="ARBA00022448"/>
    </source>
</evidence>
<evidence type="ECO:0000256" key="8">
    <source>
        <dbReference type="SAM" id="MobiDB-lite"/>
    </source>
</evidence>